<dbReference type="AlphaFoldDB" id="A0A1J1HQ12"/>
<gene>
    <name evidence="1" type="ORF">CLUMA_CG003318</name>
</gene>
<proteinExistence type="predicted"/>
<protein>
    <submittedName>
        <fullName evidence="1">CLUMA_CG003318, isoform A</fullName>
    </submittedName>
</protein>
<name>A0A1J1HQ12_9DIPT</name>
<keyword evidence="2" id="KW-1185">Reference proteome</keyword>
<evidence type="ECO:0000313" key="2">
    <source>
        <dbReference type="Proteomes" id="UP000183832"/>
    </source>
</evidence>
<dbReference type="EMBL" id="CVRI01000013">
    <property type="protein sequence ID" value="CRK89618.1"/>
    <property type="molecule type" value="Genomic_DNA"/>
</dbReference>
<sequence length="66" mass="7631">MLFKLHPSFSYVKIISEVKPCGLKNVTRILLVLYKLLQSWTLLFDNQSGCYFNRSHSVGFDSSMTQ</sequence>
<accession>A0A1J1HQ12</accession>
<dbReference type="Proteomes" id="UP000183832">
    <property type="component" value="Unassembled WGS sequence"/>
</dbReference>
<reference evidence="1 2" key="1">
    <citation type="submission" date="2015-04" db="EMBL/GenBank/DDBJ databases">
        <authorList>
            <person name="Syromyatnikov M.Y."/>
            <person name="Popov V.N."/>
        </authorList>
    </citation>
    <scope>NUCLEOTIDE SEQUENCE [LARGE SCALE GENOMIC DNA]</scope>
</reference>
<evidence type="ECO:0000313" key="1">
    <source>
        <dbReference type="EMBL" id="CRK89618.1"/>
    </source>
</evidence>
<organism evidence="1 2">
    <name type="scientific">Clunio marinus</name>
    <dbReference type="NCBI Taxonomy" id="568069"/>
    <lineage>
        <taxon>Eukaryota</taxon>
        <taxon>Metazoa</taxon>
        <taxon>Ecdysozoa</taxon>
        <taxon>Arthropoda</taxon>
        <taxon>Hexapoda</taxon>
        <taxon>Insecta</taxon>
        <taxon>Pterygota</taxon>
        <taxon>Neoptera</taxon>
        <taxon>Endopterygota</taxon>
        <taxon>Diptera</taxon>
        <taxon>Nematocera</taxon>
        <taxon>Chironomoidea</taxon>
        <taxon>Chironomidae</taxon>
        <taxon>Clunio</taxon>
    </lineage>
</organism>